<organism evidence="3 4">
    <name type="scientific">Rhizosphaericola mali</name>
    <dbReference type="NCBI Taxonomy" id="2545455"/>
    <lineage>
        <taxon>Bacteria</taxon>
        <taxon>Pseudomonadati</taxon>
        <taxon>Bacteroidota</taxon>
        <taxon>Chitinophagia</taxon>
        <taxon>Chitinophagales</taxon>
        <taxon>Chitinophagaceae</taxon>
        <taxon>Rhizosphaericola</taxon>
    </lineage>
</organism>
<dbReference type="Proteomes" id="UP000292424">
    <property type="component" value="Chromosome"/>
</dbReference>
<dbReference type="Pfam" id="PF13392">
    <property type="entry name" value="HNH_3"/>
    <property type="match status" value="1"/>
</dbReference>
<name>A0A5P2G0B1_9BACT</name>
<dbReference type="KEGG" id="arac:E0W69_000825"/>
<reference evidence="3 4" key="1">
    <citation type="submission" date="2019-09" db="EMBL/GenBank/DDBJ databases">
        <title>Complete genome sequence of Arachidicoccus sp. B3-10 isolated from apple orchard soil.</title>
        <authorList>
            <person name="Kim H.S."/>
            <person name="Han K.-I."/>
            <person name="Suh M.K."/>
            <person name="Lee K.C."/>
            <person name="Eom M.K."/>
            <person name="Kim J.-S."/>
            <person name="Kang S.W."/>
            <person name="Sin Y."/>
            <person name="Lee J.-S."/>
        </authorList>
    </citation>
    <scope>NUCLEOTIDE SEQUENCE [LARGE SCALE GENOMIC DNA]</scope>
    <source>
        <strain evidence="3 4">B3-10</strain>
    </source>
</reference>
<keyword evidence="4" id="KW-1185">Reference proteome</keyword>
<evidence type="ECO:0000259" key="1">
    <source>
        <dbReference type="Pfam" id="PF07463"/>
    </source>
</evidence>
<proteinExistence type="predicted"/>
<evidence type="ECO:0000313" key="4">
    <source>
        <dbReference type="Proteomes" id="UP000292424"/>
    </source>
</evidence>
<dbReference type="Gene3D" id="3.90.75.20">
    <property type="match status" value="1"/>
</dbReference>
<dbReference type="InterPro" id="IPR003615">
    <property type="entry name" value="HNH_nuc"/>
</dbReference>
<accession>A0A5P2G0B1</accession>
<gene>
    <name evidence="3" type="ORF">E0W69_000825</name>
</gene>
<dbReference type="InterPro" id="IPR010902">
    <property type="entry name" value="NUMOD4"/>
</dbReference>
<dbReference type="GO" id="GO:0016788">
    <property type="term" value="F:hydrolase activity, acting on ester bonds"/>
    <property type="evidence" value="ECO:0007669"/>
    <property type="project" value="InterPro"/>
</dbReference>
<evidence type="ECO:0000259" key="2">
    <source>
        <dbReference type="Pfam" id="PF13392"/>
    </source>
</evidence>
<evidence type="ECO:0000313" key="3">
    <source>
        <dbReference type="EMBL" id="QES87262.1"/>
    </source>
</evidence>
<protein>
    <recommendedName>
        <fullName evidence="5">HNH nuclease domain-containing protein</fullName>
    </recommendedName>
</protein>
<dbReference type="EMBL" id="CP044016">
    <property type="protein sequence ID" value="QES87262.1"/>
    <property type="molecule type" value="Genomic_DNA"/>
</dbReference>
<evidence type="ECO:0008006" key="5">
    <source>
        <dbReference type="Google" id="ProtNLM"/>
    </source>
</evidence>
<dbReference type="OrthoDB" id="6631788at2"/>
<dbReference type="SUPFAM" id="SSF54060">
    <property type="entry name" value="His-Me finger endonucleases"/>
    <property type="match status" value="1"/>
</dbReference>
<dbReference type="InterPro" id="IPR044925">
    <property type="entry name" value="His-Me_finger_sf"/>
</dbReference>
<dbReference type="RefSeq" id="WP_131328140.1">
    <property type="nucleotide sequence ID" value="NZ_CP044016.1"/>
</dbReference>
<feature type="domain" description="NUMOD4" evidence="1">
    <location>
        <begin position="9"/>
        <end position="59"/>
    </location>
</feature>
<sequence>MLGNRIGKEKWKPVTFDIEFTNNCRFEVSNWGRIRSFNKLSDGRILNGSLTEGYKVIRLKLFTPRDEKVQLKIDELNASISKLYLKKREKIKKGDHIENIEKIVQLIDKKKTDLSKRRKKNLKERTNYRHFLIHRLVATNFLPKPKENQVVVGHLDFDKLNNAVTNLKWMTLEENQLHQNKNPNVIFERNRRKNNPIIREKGAKLTSTQVMHIKLQLKRARPLKQIAKQYDISDMQVWRIKTGENWAHVTIPD</sequence>
<feature type="domain" description="HNH nuclease" evidence="2">
    <location>
        <begin position="132"/>
        <end position="176"/>
    </location>
</feature>
<dbReference type="Pfam" id="PF07463">
    <property type="entry name" value="NUMOD4"/>
    <property type="match status" value="1"/>
</dbReference>
<dbReference type="AlphaFoldDB" id="A0A5P2G0B1"/>